<dbReference type="HOGENOM" id="CLU_1474567_0_0_3"/>
<dbReference type="eggNOG" id="ENOG50346XQ">
    <property type="taxonomic scope" value="Bacteria"/>
</dbReference>
<dbReference type="KEGG" id="ter:Tery_4775"/>
<organism evidence="1">
    <name type="scientific">Trichodesmium erythraeum (strain IMS101)</name>
    <dbReference type="NCBI Taxonomy" id="203124"/>
    <lineage>
        <taxon>Bacteria</taxon>
        <taxon>Bacillati</taxon>
        <taxon>Cyanobacteriota</taxon>
        <taxon>Cyanophyceae</taxon>
        <taxon>Oscillatoriophycideae</taxon>
        <taxon>Oscillatoriales</taxon>
        <taxon>Microcoleaceae</taxon>
        <taxon>Trichodesmium</taxon>
    </lineage>
</organism>
<proteinExistence type="predicted"/>
<accession>Q10VJ6</accession>
<dbReference type="OrthoDB" id="5512135at2"/>
<gene>
    <name evidence="1" type="ordered locus">Tery_4775</name>
</gene>
<protein>
    <submittedName>
        <fullName evidence="1">Uncharacterized protein</fullName>
    </submittedName>
</protein>
<sequence length="183" mass="20034">MMISTKKLSSAVTGAIIITTITAMSGLSAKALSLRKVTNLESITFFERTGGTFPQPYTFGLYSSQLLNRLSILNSSSYDFLGKSIELYDIFYSDRFGNLDINREYVTVKSVFNYGKPSGGGLNLREMRFNFADGSTEFANLVADFTVLGNNGHPRTVRNAIDGNLLTHTTAKLSVKAIGFQSP</sequence>
<name>Q10VJ6_TRIEI</name>
<dbReference type="RefSeq" id="WP_011614043.1">
    <property type="nucleotide sequence ID" value="NC_008312.1"/>
</dbReference>
<dbReference type="AlphaFoldDB" id="Q10VJ6"/>
<dbReference type="EMBL" id="CP000393">
    <property type="protein sequence ID" value="ABG53728.1"/>
    <property type="molecule type" value="Genomic_DNA"/>
</dbReference>
<evidence type="ECO:0000313" key="1">
    <source>
        <dbReference type="EMBL" id="ABG53728.1"/>
    </source>
</evidence>
<reference evidence="1" key="1">
    <citation type="submission" date="2006-06" db="EMBL/GenBank/DDBJ databases">
        <title>Complete sequence of Trichodesmium erythraeum IMS101.</title>
        <authorList>
            <consortium name="US DOE Joint Genome Institute"/>
            <person name="Copeland A."/>
            <person name="Lucas S."/>
            <person name="Lapidus A."/>
            <person name="Barry K."/>
            <person name="Detter J.C."/>
            <person name="Glavina del Rio T."/>
            <person name="Hammon N."/>
            <person name="Israni S."/>
            <person name="Dalin E."/>
            <person name="Tice H."/>
            <person name="Pitluck S."/>
            <person name="Kiss H."/>
            <person name="Munk A.C."/>
            <person name="Brettin T."/>
            <person name="Bruce D."/>
            <person name="Han C."/>
            <person name="Tapia R."/>
            <person name="Gilna P."/>
            <person name="Schmutz J."/>
            <person name="Larimer F."/>
            <person name="Land M."/>
            <person name="Hauser L."/>
            <person name="Kyrpides N."/>
            <person name="Kim E."/>
            <person name="Richardson P."/>
        </authorList>
    </citation>
    <scope>NUCLEOTIDE SEQUENCE [LARGE SCALE GENOMIC DNA]</scope>
    <source>
        <strain evidence="1">IMS101</strain>
    </source>
</reference>